<comment type="caution">
    <text evidence="15">The sequence shown here is derived from an EMBL/GenBank/DDBJ whole genome shotgun (WGS) entry which is preliminary data.</text>
</comment>
<evidence type="ECO:0000256" key="4">
    <source>
        <dbReference type="ARBA" id="ARBA00022448"/>
    </source>
</evidence>
<sequence length="554" mass="54809">MKKTFQLSVIAVALMASHAYAAPVWEGPTGTGTGLSNAMGGQGNYANVDPSANGIILGQLNDVDNTSIGIGYNSNAMGAGSFSAGSANDATGDSSVAVGRVANANGDNSIALGATVTAGGTDSVAVGNSQTVNGDNATAVGRGSLVNGSQASSLGHLAWTGGDGATAIGSETWANANNATTLGFNAETGGENTLRIGAQSSGSGLNSVVIGSHATGTAEDVVLLGSGGMTDPRNVGTAIADDKNSVAIGYGSDTQGQAGGNENTVSVGGLLGGAIRRITQVNNGVNDQDAINVSQLNDAVGSLTSGAELIAHADGLLTTEKDQRIAADAAAVNAITAEATARAAGDAALQNALNDEAQKRAQADADQVVARTAAIDNEAQLRAAADATEKAARIAGDEAEATARIASDAAEKAARTAAINAEAQARIAGDAAEAAARADADLALSNRINVEAATRTSEVNRLDGRLDQASRRLDDIEKSAYRGVAIALAAQQAVPNIRSGQVALFAGVGHYEGETAGSVGVVTSFIANRISLSGAVGFAGGNEVGGRVGISYSF</sequence>
<dbReference type="GO" id="GO:0015031">
    <property type="term" value="P:protein transport"/>
    <property type="evidence" value="ECO:0007669"/>
    <property type="project" value="UniProtKB-KW"/>
</dbReference>
<evidence type="ECO:0000256" key="3">
    <source>
        <dbReference type="ARBA" id="ARBA00005848"/>
    </source>
</evidence>
<feature type="domain" description="Trimeric autotransporter adhesin YadA-like head" evidence="13">
    <location>
        <begin position="162"/>
        <end position="186"/>
    </location>
</feature>
<evidence type="ECO:0000256" key="11">
    <source>
        <dbReference type="SAM" id="SignalP"/>
    </source>
</evidence>
<dbReference type="InterPro" id="IPR008635">
    <property type="entry name" value="Coiled_stalk_dom"/>
</dbReference>
<feature type="domain" description="Trimeric autotransporter adhesin YadA-like head" evidence="13">
    <location>
        <begin position="237"/>
        <end position="252"/>
    </location>
</feature>
<evidence type="ECO:0000259" key="13">
    <source>
        <dbReference type="Pfam" id="PF05658"/>
    </source>
</evidence>
<keyword evidence="5" id="KW-1134">Transmembrane beta strand</keyword>
<evidence type="ECO:0000256" key="2">
    <source>
        <dbReference type="ARBA" id="ARBA00004442"/>
    </source>
</evidence>
<keyword evidence="9" id="KW-0472">Membrane</keyword>
<proteinExistence type="inferred from homology"/>
<name>N9E8J2_9GAMM</name>
<accession>N9E8J2</accession>
<dbReference type="SUPFAM" id="SSF101967">
    <property type="entry name" value="Adhesin YadA, collagen-binding domain"/>
    <property type="match status" value="1"/>
</dbReference>
<comment type="similarity">
    <text evidence="3">Belongs to the autotransporter-2 (AT-2) (TC 1.B.40) family.</text>
</comment>
<keyword evidence="7 11" id="KW-0732">Signal</keyword>
<evidence type="ECO:0000256" key="5">
    <source>
        <dbReference type="ARBA" id="ARBA00022452"/>
    </source>
</evidence>
<comment type="subcellular location">
    <subcellularLocation>
        <location evidence="2">Cell outer membrane</location>
    </subcellularLocation>
    <subcellularLocation>
        <location evidence="1">Cell surface</location>
    </subcellularLocation>
</comment>
<evidence type="ECO:0000256" key="1">
    <source>
        <dbReference type="ARBA" id="ARBA00004241"/>
    </source>
</evidence>
<dbReference type="Pfam" id="PF05662">
    <property type="entry name" value="YadA_stalk"/>
    <property type="match status" value="1"/>
</dbReference>
<dbReference type="Pfam" id="PF03895">
    <property type="entry name" value="YadA_anchor"/>
    <property type="match status" value="1"/>
</dbReference>
<dbReference type="AlphaFoldDB" id="N9E8J2"/>
<dbReference type="Gene3D" id="2.150.10.10">
    <property type="entry name" value="Serralysin-like metalloprotease, C-terminal"/>
    <property type="match status" value="2"/>
</dbReference>
<dbReference type="RefSeq" id="WP_005059505.1">
    <property type="nucleotide sequence ID" value="NZ_KB849765.1"/>
</dbReference>
<keyword evidence="8" id="KW-0653">Protein transport</keyword>
<dbReference type="CDD" id="cd12820">
    <property type="entry name" value="LbR_YadA-like"/>
    <property type="match status" value="1"/>
</dbReference>
<dbReference type="InterPro" id="IPR008640">
    <property type="entry name" value="Adhesin_Head_dom"/>
</dbReference>
<dbReference type="InterPro" id="IPR005594">
    <property type="entry name" value="YadA_C"/>
</dbReference>
<evidence type="ECO:0008006" key="17">
    <source>
        <dbReference type="Google" id="ProtNLM"/>
    </source>
</evidence>
<gene>
    <name evidence="15" type="ORF">F933_01224</name>
</gene>
<evidence type="ECO:0000313" key="16">
    <source>
        <dbReference type="Proteomes" id="UP000017670"/>
    </source>
</evidence>
<evidence type="ECO:0000313" key="15">
    <source>
        <dbReference type="EMBL" id="ENW06773.1"/>
    </source>
</evidence>
<dbReference type="InterPro" id="IPR045584">
    <property type="entry name" value="Pilin-like"/>
</dbReference>
<dbReference type="Pfam" id="PF05658">
    <property type="entry name" value="YadA_head"/>
    <property type="match status" value="4"/>
</dbReference>
<dbReference type="PATRIC" id="fig|1217648.3.peg.1212"/>
<keyword evidence="10" id="KW-0998">Cell outer membrane</keyword>
<evidence type="ECO:0000256" key="8">
    <source>
        <dbReference type="ARBA" id="ARBA00022927"/>
    </source>
</evidence>
<feature type="chain" id="PRO_5004141425" description="Trimeric autotransporter adhesin YadA-like C-terminal membrane anchor domain-containing protein" evidence="11">
    <location>
        <begin position="22"/>
        <end position="554"/>
    </location>
</feature>
<dbReference type="GeneID" id="29856098"/>
<evidence type="ECO:0000256" key="6">
    <source>
        <dbReference type="ARBA" id="ARBA00022692"/>
    </source>
</evidence>
<dbReference type="Proteomes" id="UP000017670">
    <property type="component" value="Unassembled WGS sequence"/>
</dbReference>
<organism evidence="15 16">
    <name type="scientific">Acinetobacter beijerinckii CIP 110307</name>
    <dbReference type="NCBI Taxonomy" id="1217648"/>
    <lineage>
        <taxon>Bacteria</taxon>
        <taxon>Pseudomonadati</taxon>
        <taxon>Pseudomonadota</taxon>
        <taxon>Gammaproteobacteria</taxon>
        <taxon>Moraxellales</taxon>
        <taxon>Moraxellaceae</taxon>
        <taxon>Acinetobacter</taxon>
    </lineage>
</organism>
<dbReference type="SUPFAM" id="SSF54523">
    <property type="entry name" value="Pili subunits"/>
    <property type="match status" value="1"/>
</dbReference>
<dbReference type="GO" id="GO:0009279">
    <property type="term" value="C:cell outer membrane"/>
    <property type="evidence" value="ECO:0007669"/>
    <property type="project" value="UniProtKB-SubCell"/>
</dbReference>
<keyword evidence="16" id="KW-1185">Reference proteome</keyword>
<evidence type="ECO:0000259" key="14">
    <source>
        <dbReference type="Pfam" id="PF05662"/>
    </source>
</evidence>
<feature type="domain" description="Trimeric autotransporter adhesin YadA-like head" evidence="13">
    <location>
        <begin position="118"/>
        <end position="144"/>
    </location>
</feature>
<evidence type="ECO:0000256" key="10">
    <source>
        <dbReference type="ARBA" id="ARBA00023237"/>
    </source>
</evidence>
<feature type="signal peptide" evidence="11">
    <location>
        <begin position="1"/>
        <end position="21"/>
    </location>
</feature>
<feature type="domain" description="Trimeric autotransporter adhesin YadA-like head" evidence="13">
    <location>
        <begin position="90"/>
        <end position="114"/>
    </location>
</feature>
<evidence type="ECO:0000256" key="7">
    <source>
        <dbReference type="ARBA" id="ARBA00022729"/>
    </source>
</evidence>
<keyword evidence="4" id="KW-0813">Transport</keyword>
<dbReference type="EMBL" id="APQL01000005">
    <property type="protein sequence ID" value="ENW06773.1"/>
    <property type="molecule type" value="Genomic_DNA"/>
</dbReference>
<evidence type="ECO:0000259" key="12">
    <source>
        <dbReference type="Pfam" id="PF03895"/>
    </source>
</evidence>
<dbReference type="Gene3D" id="3.30.1300.30">
    <property type="entry name" value="GSPII I/J protein-like"/>
    <property type="match status" value="1"/>
</dbReference>
<feature type="domain" description="Trimeric autotransporter adhesin YadA-like C-terminal membrane anchor" evidence="12">
    <location>
        <begin position="499"/>
        <end position="554"/>
    </location>
</feature>
<reference evidence="15 16" key="1">
    <citation type="submission" date="2013-02" db="EMBL/GenBank/DDBJ databases">
        <title>The Genome Sequence of Acinetobacter beijerinckii CIP 110307.</title>
        <authorList>
            <consortium name="The Broad Institute Genome Sequencing Platform"/>
            <consortium name="The Broad Institute Genome Sequencing Center for Infectious Disease"/>
            <person name="Cerqueira G."/>
            <person name="Feldgarden M."/>
            <person name="Courvalin P."/>
            <person name="Perichon B."/>
            <person name="Grillot-Courvalin C."/>
            <person name="Clermont D."/>
            <person name="Rocha E."/>
            <person name="Yoon E.-J."/>
            <person name="Nemec A."/>
            <person name="Walker B."/>
            <person name="Young S.K."/>
            <person name="Zeng Q."/>
            <person name="Gargeya S."/>
            <person name="Fitzgerald M."/>
            <person name="Haas B."/>
            <person name="Abouelleil A."/>
            <person name="Alvarado L."/>
            <person name="Arachchi H.M."/>
            <person name="Berlin A.M."/>
            <person name="Chapman S.B."/>
            <person name="Dewar J."/>
            <person name="Goldberg J."/>
            <person name="Griggs A."/>
            <person name="Gujja S."/>
            <person name="Hansen M."/>
            <person name="Howarth C."/>
            <person name="Imamovic A."/>
            <person name="Larimer J."/>
            <person name="McCowan C."/>
            <person name="Murphy C."/>
            <person name="Neiman D."/>
            <person name="Pearson M."/>
            <person name="Priest M."/>
            <person name="Roberts A."/>
            <person name="Saif S."/>
            <person name="Shea T."/>
            <person name="Sisk P."/>
            <person name="Sykes S."/>
            <person name="Wortman J."/>
            <person name="Nusbaum C."/>
            <person name="Birren B."/>
        </authorList>
    </citation>
    <scope>NUCLEOTIDE SEQUENCE [LARGE SCALE GENOMIC DNA]</scope>
    <source>
        <strain evidence="15 16">CIP 110307</strain>
    </source>
</reference>
<dbReference type="GO" id="GO:0009986">
    <property type="term" value="C:cell surface"/>
    <property type="evidence" value="ECO:0007669"/>
    <property type="project" value="UniProtKB-SubCell"/>
</dbReference>
<evidence type="ECO:0000256" key="9">
    <source>
        <dbReference type="ARBA" id="ARBA00023136"/>
    </source>
</evidence>
<feature type="domain" description="Trimeric autotransporter adhesin YadA-like stalk" evidence="14">
    <location>
        <begin position="277"/>
        <end position="309"/>
    </location>
</feature>
<dbReference type="eggNOG" id="COG5295">
    <property type="taxonomic scope" value="Bacteria"/>
</dbReference>
<dbReference type="InterPro" id="IPR011049">
    <property type="entry name" value="Serralysin-like_metalloprot_C"/>
</dbReference>
<protein>
    <recommendedName>
        <fullName evidence="17">Trimeric autotransporter adhesin YadA-like C-terminal membrane anchor domain-containing protein</fullName>
    </recommendedName>
</protein>
<dbReference type="HOGENOM" id="CLU_034441_0_0_6"/>
<keyword evidence="6" id="KW-0812">Transmembrane</keyword>
<dbReference type="STRING" id="262668.GCA_000931715_01267"/>